<dbReference type="InterPro" id="IPR036514">
    <property type="entry name" value="SGNH_hydro_sf"/>
</dbReference>
<name>G8ZT92_TORDE</name>
<dbReference type="InterPro" id="IPR013830">
    <property type="entry name" value="SGNH_hydro"/>
</dbReference>
<accession>G8ZT92</accession>
<sequence>MDYKKFLLFGDSITEFAFNSRAQEGESDQFALGAALCNDYTRKLDIVQRGFSGYNSRWGLKILPRVLENEQNIVLSTIFFGSNDACLGGHQRVPMEEYASNTRKMISMLREKNIKPILVGPGLIDQERFEAARKEEVERGYIRTNENFEAYSNKLQQIATEDKVPFVDLNTAFRREGGENWRDLFRDGLHFSGKGYEIFYNELLKSIRKYYPELAPECIPTRLPVWREVAEDGSNVL</sequence>
<dbReference type="GO" id="GO:0006083">
    <property type="term" value="P:acetate metabolic process"/>
    <property type="evidence" value="ECO:0007669"/>
    <property type="project" value="EnsemblFungi"/>
</dbReference>
<keyword evidence="3" id="KW-1185">Reference proteome</keyword>
<proteinExistence type="predicted"/>
<evidence type="ECO:0000313" key="2">
    <source>
        <dbReference type="EMBL" id="CCE91836.1"/>
    </source>
</evidence>
<dbReference type="KEGG" id="tdl:TDEL_0D02520"/>
<dbReference type="HOGENOM" id="CLU_051989_0_3_1"/>
<organism evidence="2 3">
    <name type="scientific">Torulaspora delbrueckii</name>
    <name type="common">Yeast</name>
    <name type="synonym">Candida colliculosa</name>
    <dbReference type="NCBI Taxonomy" id="4950"/>
    <lineage>
        <taxon>Eukaryota</taxon>
        <taxon>Fungi</taxon>
        <taxon>Dikarya</taxon>
        <taxon>Ascomycota</taxon>
        <taxon>Saccharomycotina</taxon>
        <taxon>Saccharomycetes</taxon>
        <taxon>Saccharomycetales</taxon>
        <taxon>Saccharomycetaceae</taxon>
        <taxon>Torulaspora</taxon>
    </lineage>
</organism>
<dbReference type="FunFam" id="3.40.50.1110:FF:000022">
    <property type="entry name" value="Isoamyl acetate-hydrolyzing esterase"/>
    <property type="match status" value="1"/>
</dbReference>
<dbReference type="eggNOG" id="KOG3035">
    <property type="taxonomic scope" value="Eukaryota"/>
</dbReference>
<dbReference type="SUPFAM" id="SSF52266">
    <property type="entry name" value="SGNH hydrolase"/>
    <property type="match status" value="1"/>
</dbReference>
<dbReference type="PANTHER" id="PTHR14209">
    <property type="entry name" value="ISOAMYL ACETATE-HYDROLYZING ESTERASE 1"/>
    <property type="match status" value="1"/>
</dbReference>
<dbReference type="Proteomes" id="UP000005627">
    <property type="component" value="Chromosome 4"/>
</dbReference>
<dbReference type="GeneID" id="11502271"/>
<dbReference type="GO" id="GO:0016788">
    <property type="term" value="F:hydrolase activity, acting on ester bonds"/>
    <property type="evidence" value="ECO:0007669"/>
    <property type="project" value="EnsemblFungi"/>
</dbReference>
<dbReference type="STRING" id="1076872.G8ZT92"/>
<dbReference type="InParanoid" id="G8ZT92"/>
<dbReference type="Gene3D" id="3.40.50.1110">
    <property type="entry name" value="SGNH hydrolase"/>
    <property type="match status" value="1"/>
</dbReference>
<dbReference type="InterPro" id="IPR045136">
    <property type="entry name" value="Iah1-like"/>
</dbReference>
<feature type="domain" description="SGNH hydrolase-type esterase" evidence="1">
    <location>
        <begin position="8"/>
        <end position="198"/>
    </location>
</feature>
<reference evidence="2 3" key="1">
    <citation type="journal article" date="2011" name="Proc. Natl. Acad. Sci. U.S.A.">
        <title>Evolutionary erosion of yeast sex chromosomes by mating-type switching accidents.</title>
        <authorList>
            <person name="Gordon J.L."/>
            <person name="Armisen D."/>
            <person name="Proux-Wera E."/>
            <person name="Oheigeartaigh S.S."/>
            <person name="Byrne K.P."/>
            <person name="Wolfe K.H."/>
        </authorList>
    </citation>
    <scope>NUCLEOTIDE SEQUENCE [LARGE SCALE GENOMIC DNA]</scope>
    <source>
        <strain evidence="3">ATCC 10662 / CBS 1146 / NBRC 0425 / NCYC 2629 / NRRL Y-866</strain>
    </source>
</reference>
<gene>
    <name evidence="2" type="primary">TDEL0D02520</name>
    <name evidence="2" type="ORF">TDEL_0D02520</name>
</gene>
<protein>
    <recommendedName>
        <fullName evidence="1">SGNH hydrolase-type esterase domain-containing protein</fullName>
    </recommendedName>
</protein>
<dbReference type="PANTHER" id="PTHR14209:SF19">
    <property type="entry name" value="ISOAMYL ACETATE-HYDROLYZING ESTERASE 1 HOMOLOG"/>
    <property type="match status" value="1"/>
</dbReference>
<dbReference type="EMBL" id="HE616745">
    <property type="protein sequence ID" value="CCE91836.1"/>
    <property type="molecule type" value="Genomic_DNA"/>
</dbReference>
<dbReference type="FunCoup" id="G8ZT92">
    <property type="interactions" value="247"/>
</dbReference>
<dbReference type="CDD" id="cd01838">
    <property type="entry name" value="Isoamyl_acetate_hydrolase_like"/>
    <property type="match status" value="1"/>
</dbReference>
<dbReference type="RefSeq" id="XP_003681047.1">
    <property type="nucleotide sequence ID" value="XM_003680999.1"/>
</dbReference>
<dbReference type="OrthoDB" id="671439at2759"/>
<evidence type="ECO:0000313" key="3">
    <source>
        <dbReference type="Proteomes" id="UP000005627"/>
    </source>
</evidence>
<evidence type="ECO:0000259" key="1">
    <source>
        <dbReference type="Pfam" id="PF13472"/>
    </source>
</evidence>
<dbReference type="AlphaFoldDB" id="G8ZT92"/>
<dbReference type="Pfam" id="PF13472">
    <property type="entry name" value="Lipase_GDSL_2"/>
    <property type="match status" value="1"/>
</dbReference>